<evidence type="ECO:0000313" key="4">
    <source>
        <dbReference type="Proteomes" id="UP000070444"/>
    </source>
</evidence>
<dbReference type="STRING" id="796925.A0A137P7L7"/>
<dbReference type="SUPFAM" id="SSF51735">
    <property type="entry name" value="NAD(P)-binding Rossmann-fold domains"/>
    <property type="match status" value="1"/>
</dbReference>
<dbReference type="PANTHER" id="PTHR43550:SF3">
    <property type="entry name" value="3-KETODIHYDROSPHINGOSINE REDUCTASE"/>
    <property type="match status" value="1"/>
</dbReference>
<evidence type="ECO:0000313" key="3">
    <source>
        <dbReference type="EMBL" id="KXN70921.1"/>
    </source>
</evidence>
<keyword evidence="1" id="KW-0521">NADP</keyword>
<protein>
    <submittedName>
        <fullName evidence="3">NAD(P)-binding protein</fullName>
    </submittedName>
</protein>
<evidence type="ECO:0000256" key="2">
    <source>
        <dbReference type="SAM" id="Phobius"/>
    </source>
</evidence>
<dbReference type="Gene3D" id="3.40.50.720">
    <property type="entry name" value="NAD(P)-binding Rossmann-like Domain"/>
    <property type="match status" value="1"/>
</dbReference>
<keyword evidence="2" id="KW-0472">Membrane</keyword>
<dbReference type="AlphaFoldDB" id="A0A137P7L7"/>
<dbReference type="OMA" id="YAGAHPN"/>
<dbReference type="InterPro" id="IPR002347">
    <property type="entry name" value="SDR_fam"/>
</dbReference>
<feature type="transmembrane region" description="Helical" evidence="2">
    <location>
        <begin position="327"/>
        <end position="347"/>
    </location>
</feature>
<reference evidence="3 4" key="1">
    <citation type="journal article" date="2015" name="Genome Biol. Evol.">
        <title>Phylogenomic analyses indicate that early fungi evolved digesting cell walls of algal ancestors of land plants.</title>
        <authorList>
            <person name="Chang Y."/>
            <person name="Wang S."/>
            <person name="Sekimoto S."/>
            <person name="Aerts A.L."/>
            <person name="Choi C."/>
            <person name="Clum A."/>
            <person name="LaButti K.M."/>
            <person name="Lindquist E.A."/>
            <person name="Yee Ngan C."/>
            <person name="Ohm R.A."/>
            <person name="Salamov A.A."/>
            <person name="Grigoriev I.V."/>
            <person name="Spatafora J.W."/>
            <person name="Berbee M.L."/>
        </authorList>
    </citation>
    <scope>NUCLEOTIDE SEQUENCE [LARGE SCALE GENOMIC DNA]</scope>
    <source>
        <strain evidence="3 4">NRRL 28638</strain>
    </source>
</reference>
<evidence type="ECO:0000256" key="1">
    <source>
        <dbReference type="ARBA" id="ARBA00022857"/>
    </source>
</evidence>
<keyword evidence="4" id="KW-1185">Reference proteome</keyword>
<dbReference type="Pfam" id="PF00106">
    <property type="entry name" value="adh_short"/>
    <property type="match status" value="1"/>
</dbReference>
<feature type="transmembrane region" description="Helical" evidence="2">
    <location>
        <begin position="301"/>
        <end position="321"/>
    </location>
</feature>
<dbReference type="PRINTS" id="PR00081">
    <property type="entry name" value="GDHRDH"/>
</dbReference>
<dbReference type="OrthoDB" id="10267115at2759"/>
<name>A0A137P7L7_CONC2</name>
<keyword evidence="2" id="KW-1133">Transmembrane helix</keyword>
<dbReference type="Proteomes" id="UP000070444">
    <property type="component" value="Unassembled WGS sequence"/>
</dbReference>
<dbReference type="InterPro" id="IPR036291">
    <property type="entry name" value="NAD(P)-bd_dom_sf"/>
</dbReference>
<dbReference type="PROSITE" id="PS00061">
    <property type="entry name" value="ADH_SHORT"/>
    <property type="match status" value="1"/>
</dbReference>
<dbReference type="GO" id="GO:0047560">
    <property type="term" value="F:3-dehydrosphinganine reductase activity"/>
    <property type="evidence" value="ECO:0007669"/>
    <property type="project" value="TreeGrafter"/>
</dbReference>
<keyword evidence="2" id="KW-0812">Transmembrane</keyword>
<proteinExistence type="predicted"/>
<dbReference type="EMBL" id="KQ964489">
    <property type="protein sequence ID" value="KXN70921.1"/>
    <property type="molecule type" value="Genomic_DNA"/>
</dbReference>
<organism evidence="3 4">
    <name type="scientific">Conidiobolus coronatus (strain ATCC 28846 / CBS 209.66 / NRRL 28638)</name>
    <name type="common">Delacroixia coronata</name>
    <dbReference type="NCBI Taxonomy" id="796925"/>
    <lineage>
        <taxon>Eukaryota</taxon>
        <taxon>Fungi</taxon>
        <taxon>Fungi incertae sedis</taxon>
        <taxon>Zoopagomycota</taxon>
        <taxon>Entomophthoromycotina</taxon>
        <taxon>Entomophthoromycetes</taxon>
        <taxon>Entomophthorales</taxon>
        <taxon>Ancylistaceae</taxon>
        <taxon>Conidiobolus</taxon>
    </lineage>
</organism>
<feature type="transmembrane region" description="Helical" evidence="2">
    <location>
        <begin position="12"/>
        <end position="41"/>
    </location>
</feature>
<dbReference type="GO" id="GO:0006666">
    <property type="term" value="P:3-keto-sphinganine metabolic process"/>
    <property type="evidence" value="ECO:0007669"/>
    <property type="project" value="TreeGrafter"/>
</dbReference>
<dbReference type="InterPro" id="IPR020904">
    <property type="entry name" value="Sc_DH/Rdtase_CS"/>
</dbReference>
<dbReference type="PANTHER" id="PTHR43550">
    <property type="entry name" value="3-KETODIHYDROSPHINGOSINE REDUCTASE"/>
    <property type="match status" value="1"/>
</dbReference>
<dbReference type="GO" id="GO:0030148">
    <property type="term" value="P:sphingolipid biosynthetic process"/>
    <property type="evidence" value="ECO:0007669"/>
    <property type="project" value="TreeGrafter"/>
</dbReference>
<dbReference type="GO" id="GO:0005789">
    <property type="term" value="C:endoplasmic reticulum membrane"/>
    <property type="evidence" value="ECO:0007669"/>
    <property type="project" value="TreeGrafter"/>
</dbReference>
<gene>
    <name evidence="3" type="ORF">CONCODRAFT_78608</name>
</gene>
<sequence length="362" mass="38979">MSFTTLFTENFWELVTVVISCGIIVPVASFLTLVGLSFTLLKVPISPKKVQGKHILVVGASSGLGKAVALEVARLGASKVTLTARGTDSDSQGKSRLDYAVEEVKNSLDSNSTVVVSSAKFDVGNKEQTQGAMNNILSENGPVDWVIVCSGNAEPFMFVNNDSSASNVEERMMKVNFMGPVNVIKGLLFACKEQAGNEAPHYPSKVLLVSSLAALFPIPGYAAYGSSKAALKGLAEVLRTELRLYDGIQLQVYFPSNLDTPGLAKENETKPELTKQIEGIADTIPAKVAAQTLLTGMGLGWYMYTGDLVGVIACAISNNMTPRYFNFLQILSAPIFVIVSEAVALLFEHEVRTFKNKQKTNH</sequence>
<accession>A0A137P7L7</accession>